<feature type="transmembrane region" description="Helical" evidence="9">
    <location>
        <begin position="21"/>
        <end position="44"/>
    </location>
</feature>
<dbReference type="FunFam" id="1.20.1510.10:FF:000006">
    <property type="entry name" value="Divalent cation efflux transporter"/>
    <property type="match status" value="1"/>
</dbReference>
<comment type="caution">
    <text evidence="12">The sequence shown here is derived from an EMBL/GenBank/DDBJ whole genome shotgun (WGS) entry which is preliminary data.</text>
</comment>
<dbReference type="InterPro" id="IPR058533">
    <property type="entry name" value="Cation_efflux_TM"/>
</dbReference>
<organism evidence="12 13">
    <name type="scientific">Legionella parisiensis</name>
    <dbReference type="NCBI Taxonomy" id="45071"/>
    <lineage>
        <taxon>Bacteria</taxon>
        <taxon>Pseudomonadati</taxon>
        <taxon>Pseudomonadota</taxon>
        <taxon>Gammaproteobacteria</taxon>
        <taxon>Legionellales</taxon>
        <taxon>Legionellaceae</taxon>
        <taxon>Legionella</taxon>
    </lineage>
</organism>
<sequence length="387" mass="43493">MGSHYLKQNMAQHDRYWQAKKVTLLGAISNALLGIIKLIGGYFFNSHALVADGVHSLSDLITDAMVLFASKYGSLDADASHPYGHQRIETAATLLLSLLLIFAGIGIAWDSIYDLLHFNYLVPNWLTIPIICISIMSNETLFHYTLYIGRRINSKLITANAWHHRSDAASSLVVLVGLIGSLAGFSYLDAIAAIIVGIMIVKMGWDYAWNSVKELVDTAVSPELLTRIEKVIQNVDGVEKIHQLRSRSMGEDVLIDVHILVSPKISVSEGHYIAQHVHHALIDQIESVKDVIVHVDPEDDESFCPSLHLPSRKVLHELLLNEVHIDFPQILFWNLHYLDGKIGIDIVCDETFSQWQELRSRVILPLKLQSDIVEVRLFSLHEAMHHN</sequence>
<protein>
    <submittedName>
        <fullName evidence="12">Ferrous-iron efflux pump FieF</fullName>
    </submittedName>
</protein>
<keyword evidence="6" id="KW-0862">Zinc</keyword>
<keyword evidence="5 9" id="KW-0812">Transmembrane</keyword>
<dbReference type="SUPFAM" id="SSF160240">
    <property type="entry name" value="Cation efflux protein cytoplasmic domain-like"/>
    <property type="match status" value="1"/>
</dbReference>
<dbReference type="Gene3D" id="3.30.70.1350">
    <property type="entry name" value="Cation efflux protein, cytoplasmic domain"/>
    <property type="match status" value="1"/>
</dbReference>
<dbReference type="InterPro" id="IPR027470">
    <property type="entry name" value="Cation_efflux_CTD"/>
</dbReference>
<dbReference type="SUPFAM" id="SSF161111">
    <property type="entry name" value="Cation efflux protein transmembrane domain-like"/>
    <property type="match status" value="1"/>
</dbReference>
<keyword evidence="3" id="KW-0813">Transport</keyword>
<evidence type="ECO:0000256" key="3">
    <source>
        <dbReference type="ARBA" id="ARBA00022448"/>
    </source>
</evidence>
<evidence type="ECO:0000256" key="8">
    <source>
        <dbReference type="ARBA" id="ARBA00023136"/>
    </source>
</evidence>
<feature type="domain" description="Cation efflux protein transmembrane" evidence="10">
    <location>
        <begin position="25"/>
        <end position="216"/>
    </location>
</feature>
<keyword evidence="4" id="KW-0410">Iron transport</keyword>
<evidence type="ECO:0000313" key="12">
    <source>
        <dbReference type="EMBL" id="OEH47802.1"/>
    </source>
</evidence>
<dbReference type="PANTHER" id="PTHR43840:SF15">
    <property type="entry name" value="MITOCHONDRIAL METAL TRANSPORTER 1-RELATED"/>
    <property type="match status" value="1"/>
</dbReference>
<keyword evidence="8 9" id="KW-0472">Membrane</keyword>
<comment type="subcellular location">
    <subcellularLocation>
        <location evidence="1">Membrane</location>
        <topology evidence="1">Multi-pass membrane protein</topology>
    </subcellularLocation>
</comment>
<evidence type="ECO:0000256" key="7">
    <source>
        <dbReference type="ARBA" id="ARBA00022989"/>
    </source>
</evidence>
<evidence type="ECO:0000313" key="13">
    <source>
        <dbReference type="Proteomes" id="UP000095229"/>
    </source>
</evidence>
<evidence type="ECO:0000256" key="5">
    <source>
        <dbReference type="ARBA" id="ARBA00022692"/>
    </source>
</evidence>
<evidence type="ECO:0000259" key="10">
    <source>
        <dbReference type="Pfam" id="PF01545"/>
    </source>
</evidence>
<dbReference type="Proteomes" id="UP000095229">
    <property type="component" value="Unassembled WGS sequence"/>
</dbReference>
<dbReference type="STRING" id="45071.Lpar_1710"/>
<feature type="transmembrane region" description="Helical" evidence="9">
    <location>
        <begin position="91"/>
        <end position="113"/>
    </location>
</feature>
<dbReference type="GO" id="GO:0008324">
    <property type="term" value="F:monoatomic cation transmembrane transporter activity"/>
    <property type="evidence" value="ECO:0007669"/>
    <property type="project" value="InterPro"/>
</dbReference>
<reference evidence="12 13" key="1">
    <citation type="submission" date="2016-02" db="EMBL/GenBank/DDBJ databases">
        <title>Secondary metabolites in Legionella.</title>
        <authorList>
            <person name="Tobias N.J."/>
            <person name="Bode H.B."/>
        </authorList>
    </citation>
    <scope>NUCLEOTIDE SEQUENCE [LARGE SCALE GENOMIC DNA]</scope>
    <source>
        <strain evidence="12 13">DSM 19216</strain>
    </source>
</reference>
<feature type="transmembrane region" description="Helical" evidence="9">
    <location>
        <begin position="168"/>
        <end position="201"/>
    </location>
</feature>
<evidence type="ECO:0000256" key="2">
    <source>
        <dbReference type="ARBA" id="ARBA00010212"/>
    </source>
</evidence>
<dbReference type="PANTHER" id="PTHR43840">
    <property type="entry name" value="MITOCHONDRIAL METAL TRANSPORTER 1-RELATED"/>
    <property type="match status" value="1"/>
</dbReference>
<keyword evidence="7 9" id="KW-1133">Transmembrane helix</keyword>
<keyword evidence="4" id="KW-0408">Iron</keyword>
<dbReference type="InterPro" id="IPR036837">
    <property type="entry name" value="Cation_efflux_CTD_sf"/>
</dbReference>
<evidence type="ECO:0000256" key="9">
    <source>
        <dbReference type="SAM" id="Phobius"/>
    </source>
</evidence>
<dbReference type="GO" id="GO:0006826">
    <property type="term" value="P:iron ion transport"/>
    <property type="evidence" value="ECO:0007669"/>
    <property type="project" value="UniProtKB-KW"/>
</dbReference>
<feature type="domain" description="Cation efflux protein cytoplasmic" evidence="11">
    <location>
        <begin position="221"/>
        <end position="298"/>
    </location>
</feature>
<evidence type="ECO:0000256" key="6">
    <source>
        <dbReference type="ARBA" id="ARBA00022906"/>
    </source>
</evidence>
<dbReference type="Pfam" id="PF01545">
    <property type="entry name" value="Cation_efflux"/>
    <property type="match status" value="1"/>
</dbReference>
<evidence type="ECO:0000256" key="4">
    <source>
        <dbReference type="ARBA" id="ARBA00022496"/>
    </source>
</evidence>
<feature type="transmembrane region" description="Helical" evidence="9">
    <location>
        <begin position="125"/>
        <end position="147"/>
    </location>
</feature>
<keyword evidence="6" id="KW-0406">Ion transport</keyword>
<dbReference type="GO" id="GO:0016020">
    <property type="term" value="C:membrane"/>
    <property type="evidence" value="ECO:0007669"/>
    <property type="project" value="UniProtKB-SubCell"/>
</dbReference>
<dbReference type="InterPro" id="IPR027469">
    <property type="entry name" value="Cation_efflux_TMD_sf"/>
</dbReference>
<gene>
    <name evidence="12" type="primary">fieF</name>
    <name evidence="12" type="ORF">lpari_01180</name>
</gene>
<dbReference type="PATRIC" id="fig|45071.6.peg.1835"/>
<dbReference type="GO" id="GO:0006829">
    <property type="term" value="P:zinc ion transport"/>
    <property type="evidence" value="ECO:0007669"/>
    <property type="project" value="UniProtKB-KW"/>
</dbReference>
<dbReference type="NCBIfam" id="TIGR01297">
    <property type="entry name" value="CDF"/>
    <property type="match status" value="1"/>
</dbReference>
<dbReference type="Pfam" id="PF16916">
    <property type="entry name" value="ZT_dimer"/>
    <property type="match status" value="1"/>
</dbReference>
<evidence type="ECO:0000256" key="1">
    <source>
        <dbReference type="ARBA" id="ARBA00004141"/>
    </source>
</evidence>
<evidence type="ECO:0000259" key="11">
    <source>
        <dbReference type="Pfam" id="PF16916"/>
    </source>
</evidence>
<dbReference type="EMBL" id="LSOG01000037">
    <property type="protein sequence ID" value="OEH47802.1"/>
    <property type="molecule type" value="Genomic_DNA"/>
</dbReference>
<keyword evidence="13" id="KW-1185">Reference proteome</keyword>
<dbReference type="AlphaFoldDB" id="A0A1E5JTF5"/>
<dbReference type="InterPro" id="IPR050291">
    <property type="entry name" value="CDF_Transporter"/>
</dbReference>
<comment type="similarity">
    <text evidence="2">Belongs to the cation diffusion facilitator (CDF) transporter (TC 2.A.4) family. FieF subfamily.</text>
</comment>
<keyword evidence="6" id="KW-0864">Zinc transport</keyword>
<proteinExistence type="inferred from homology"/>
<dbReference type="InterPro" id="IPR002524">
    <property type="entry name" value="Cation_efflux"/>
</dbReference>
<accession>A0A1E5JTF5</accession>
<name>A0A1E5JTF5_9GAMM</name>
<dbReference type="Gene3D" id="1.20.1510.10">
    <property type="entry name" value="Cation efflux protein transmembrane domain"/>
    <property type="match status" value="1"/>
</dbReference>